<keyword evidence="3 6" id="KW-0812">Transmembrane</keyword>
<feature type="transmembrane region" description="Helical" evidence="6">
    <location>
        <begin position="113"/>
        <end position="136"/>
    </location>
</feature>
<evidence type="ECO:0000313" key="7">
    <source>
        <dbReference type="EMBL" id="HHR41104.1"/>
    </source>
</evidence>
<evidence type="ECO:0000256" key="2">
    <source>
        <dbReference type="ARBA" id="ARBA00022475"/>
    </source>
</evidence>
<gene>
    <name evidence="7" type="ORF">ENM42_04655</name>
</gene>
<dbReference type="InterPro" id="IPR043428">
    <property type="entry name" value="LivM-like"/>
</dbReference>
<dbReference type="PANTHER" id="PTHR30482">
    <property type="entry name" value="HIGH-AFFINITY BRANCHED-CHAIN AMINO ACID TRANSPORT SYSTEM PERMEASE"/>
    <property type="match status" value="1"/>
</dbReference>
<organism evidence="7">
    <name type="scientific">Caldiarchaeum subterraneum</name>
    <dbReference type="NCBI Taxonomy" id="311458"/>
    <lineage>
        <taxon>Archaea</taxon>
        <taxon>Nitrososphaerota</taxon>
        <taxon>Candidatus Caldarchaeales</taxon>
        <taxon>Candidatus Caldarchaeaceae</taxon>
        <taxon>Candidatus Caldarchaeum</taxon>
    </lineage>
</organism>
<comment type="subcellular location">
    <subcellularLocation>
        <location evidence="1">Cell membrane</location>
        <topology evidence="1">Multi-pass membrane protein</topology>
    </subcellularLocation>
</comment>
<keyword evidence="5 6" id="KW-0472">Membrane</keyword>
<feature type="transmembrane region" description="Helical" evidence="6">
    <location>
        <begin position="283"/>
        <end position="303"/>
    </location>
</feature>
<evidence type="ECO:0000256" key="5">
    <source>
        <dbReference type="ARBA" id="ARBA00023136"/>
    </source>
</evidence>
<keyword evidence="4 6" id="KW-1133">Transmembrane helix</keyword>
<sequence>MVRAESTRLIALIVLAVIYGLVPLVFVNTPYVIFILSQMAFFTAFAYGFNFLFGYTRQLFLCVGAFIGIGAYITGISIRDGLMGSVEAVLLSTAVVGAIGWVVSYLSVRRKLVVIFTGIFTLAITLVFNNLVIGLANVTGGETGFRIRGVSLGPLDALPYNLRYYYVATLTVLAATAIAYYLLFYTRTGYAYRCITDEEVSAELVGINVSRVKTLTALFSSAFLGFTGAQYGLFSQLIAPSYFAFSSLDIPAQIIVILGGRATLLGPHIGSAIIAVVNEALRFLGPLTQVLYGLTLILLLAFFRNGIADFIKRKIFSWFF</sequence>
<feature type="transmembrane region" description="Helical" evidence="6">
    <location>
        <begin position="59"/>
        <end position="78"/>
    </location>
</feature>
<comment type="caution">
    <text evidence="7">The sequence shown here is derived from an EMBL/GenBank/DDBJ whole genome shotgun (WGS) entry which is preliminary data.</text>
</comment>
<dbReference type="EMBL" id="DRXS01000252">
    <property type="protein sequence ID" value="HHR41104.1"/>
    <property type="molecule type" value="Genomic_DNA"/>
</dbReference>
<proteinExistence type="predicted"/>
<feature type="transmembrane region" description="Helical" evidence="6">
    <location>
        <begin position="164"/>
        <end position="183"/>
    </location>
</feature>
<evidence type="ECO:0000256" key="6">
    <source>
        <dbReference type="SAM" id="Phobius"/>
    </source>
</evidence>
<feature type="transmembrane region" description="Helical" evidence="6">
    <location>
        <begin position="254"/>
        <end position="277"/>
    </location>
</feature>
<dbReference type="GO" id="GO:0005886">
    <property type="term" value="C:plasma membrane"/>
    <property type="evidence" value="ECO:0007669"/>
    <property type="project" value="UniProtKB-SubCell"/>
</dbReference>
<dbReference type="GO" id="GO:0015658">
    <property type="term" value="F:branched-chain amino acid transmembrane transporter activity"/>
    <property type="evidence" value="ECO:0007669"/>
    <property type="project" value="InterPro"/>
</dbReference>
<dbReference type="InterPro" id="IPR001851">
    <property type="entry name" value="ABC_transp_permease"/>
</dbReference>
<evidence type="ECO:0000256" key="3">
    <source>
        <dbReference type="ARBA" id="ARBA00022692"/>
    </source>
</evidence>
<keyword evidence="2" id="KW-1003">Cell membrane</keyword>
<feature type="transmembrane region" description="Helical" evidence="6">
    <location>
        <begin position="84"/>
        <end position="106"/>
    </location>
</feature>
<dbReference type="CDD" id="cd06581">
    <property type="entry name" value="TM_PBP1_LivM_like"/>
    <property type="match status" value="1"/>
</dbReference>
<protein>
    <submittedName>
        <fullName evidence="7">Branched-chain amino acid ABC transporter permease</fullName>
    </submittedName>
</protein>
<dbReference type="AlphaFoldDB" id="A0A7C5YC64"/>
<dbReference type="PANTHER" id="PTHR30482:SF20">
    <property type="entry name" value="HIGH-AFFINITY BRANCHED-CHAIN AMINO ACID TRANSPORT SYSTEM PERMEASE PROTEIN LIVM"/>
    <property type="match status" value="1"/>
</dbReference>
<evidence type="ECO:0000256" key="4">
    <source>
        <dbReference type="ARBA" id="ARBA00022989"/>
    </source>
</evidence>
<feature type="transmembrane region" description="Helical" evidence="6">
    <location>
        <begin position="32"/>
        <end position="52"/>
    </location>
</feature>
<feature type="transmembrane region" description="Helical" evidence="6">
    <location>
        <begin position="9"/>
        <end position="26"/>
    </location>
</feature>
<name>A0A7C5YC64_CALS0</name>
<dbReference type="Pfam" id="PF02653">
    <property type="entry name" value="BPD_transp_2"/>
    <property type="match status" value="1"/>
</dbReference>
<evidence type="ECO:0000256" key="1">
    <source>
        <dbReference type="ARBA" id="ARBA00004651"/>
    </source>
</evidence>
<accession>A0A7C5YC64</accession>
<reference evidence="7" key="1">
    <citation type="journal article" date="2020" name="mSystems">
        <title>Genome- and Community-Level Interaction Insights into Carbon Utilization and Element Cycling Functions of Hydrothermarchaeota in Hydrothermal Sediment.</title>
        <authorList>
            <person name="Zhou Z."/>
            <person name="Liu Y."/>
            <person name="Xu W."/>
            <person name="Pan J."/>
            <person name="Luo Z.H."/>
            <person name="Li M."/>
        </authorList>
    </citation>
    <scope>NUCLEOTIDE SEQUENCE [LARGE SCALE GENOMIC DNA]</scope>
    <source>
        <strain evidence="7">SpSt-1084</strain>
    </source>
</reference>